<evidence type="ECO:0008006" key="3">
    <source>
        <dbReference type="Google" id="ProtNLM"/>
    </source>
</evidence>
<proteinExistence type="predicted"/>
<organism evidence="1 2">
    <name type="scientific">Oryza meyeriana var. granulata</name>
    <dbReference type="NCBI Taxonomy" id="110450"/>
    <lineage>
        <taxon>Eukaryota</taxon>
        <taxon>Viridiplantae</taxon>
        <taxon>Streptophyta</taxon>
        <taxon>Embryophyta</taxon>
        <taxon>Tracheophyta</taxon>
        <taxon>Spermatophyta</taxon>
        <taxon>Magnoliopsida</taxon>
        <taxon>Liliopsida</taxon>
        <taxon>Poales</taxon>
        <taxon>Poaceae</taxon>
        <taxon>BOP clade</taxon>
        <taxon>Oryzoideae</taxon>
        <taxon>Oryzeae</taxon>
        <taxon>Oryzinae</taxon>
        <taxon>Oryza</taxon>
        <taxon>Oryza meyeriana</taxon>
    </lineage>
</organism>
<dbReference type="Proteomes" id="UP000479710">
    <property type="component" value="Unassembled WGS sequence"/>
</dbReference>
<accession>A0A6G1C6L0</accession>
<protein>
    <recommendedName>
        <fullName evidence="3">DUF1618 domain-containing protein</fullName>
    </recommendedName>
</protein>
<dbReference type="AlphaFoldDB" id="A0A6G1C6L0"/>
<gene>
    <name evidence="1" type="ORF">E2562_016529</name>
</gene>
<comment type="caution">
    <text evidence="1">The sequence shown here is derived from an EMBL/GenBank/DDBJ whole genome shotgun (WGS) entry which is preliminary data.</text>
</comment>
<dbReference type="OrthoDB" id="685663at2759"/>
<evidence type="ECO:0000313" key="1">
    <source>
        <dbReference type="EMBL" id="KAF0895796.1"/>
    </source>
</evidence>
<dbReference type="PANTHER" id="PTHR33074:SF53">
    <property type="entry name" value="DUF1618 DOMAIN-CONTAINING PROTEIN"/>
    <property type="match status" value="1"/>
</dbReference>
<sequence>MASFPAGPAGGSSRASMEAKRDLSPFIPNWVVIEPEICCKDILSYRRDGGGASATSAEAQASNGELVRVSFDLIAPSAGISRLFLYCPKDRQMSSFDTVVAAHGDSVLFRLEINYEGLCPLACYAVDCFVYRAGGAHPSGGLELSLVPCFYPTDDEFTAAPEDSWVRTSPWRMRNAQAIVLLRTGERGFVVAELRPYAAIVDDENDRPLSADLFRLRSDGAAFVEWEVKLITTAGAGKGTRGDVCWWQMNKVVAFDTFLGWVDLYRGVILCDVNDENRCPQASQMVCVTASNEMKFNVTITIWTLRQTCDG</sequence>
<evidence type="ECO:0000313" key="2">
    <source>
        <dbReference type="Proteomes" id="UP000479710"/>
    </source>
</evidence>
<reference evidence="1 2" key="1">
    <citation type="submission" date="2019-11" db="EMBL/GenBank/DDBJ databases">
        <title>Whole genome sequence of Oryza granulata.</title>
        <authorList>
            <person name="Li W."/>
        </authorList>
    </citation>
    <scope>NUCLEOTIDE SEQUENCE [LARGE SCALE GENOMIC DNA]</scope>
    <source>
        <strain evidence="2">cv. Menghai</strain>
        <tissue evidence="1">Leaf</tissue>
    </source>
</reference>
<keyword evidence="2" id="KW-1185">Reference proteome</keyword>
<name>A0A6G1C6L0_9ORYZ</name>
<dbReference type="EMBL" id="SPHZ02000010">
    <property type="protein sequence ID" value="KAF0895796.1"/>
    <property type="molecule type" value="Genomic_DNA"/>
</dbReference>
<dbReference type="PANTHER" id="PTHR33074">
    <property type="entry name" value="EXPRESSED PROTEIN-RELATED"/>
    <property type="match status" value="1"/>
</dbReference>